<keyword evidence="2" id="KW-1185">Reference proteome</keyword>
<evidence type="ECO:0000313" key="1">
    <source>
        <dbReference type="EMBL" id="KAF7720740.1"/>
    </source>
</evidence>
<comment type="caution">
    <text evidence="1">The sequence shown here is derived from an EMBL/GenBank/DDBJ whole genome shotgun (WGS) entry which is preliminary data.</text>
</comment>
<gene>
    <name evidence="1" type="ORF">EC973_006221</name>
</gene>
<reference evidence="1" key="1">
    <citation type="submission" date="2020-01" db="EMBL/GenBank/DDBJ databases">
        <title>Genome Sequencing of Three Apophysomyces-Like Fungal Strains Confirms a Novel Fungal Genus in the Mucoromycota with divergent Burkholderia-like Endosymbiotic Bacteria.</title>
        <authorList>
            <person name="Stajich J.E."/>
            <person name="Macias A.M."/>
            <person name="Carter-House D."/>
            <person name="Lovett B."/>
            <person name="Kasson L.R."/>
            <person name="Berry K."/>
            <person name="Grigoriev I."/>
            <person name="Chang Y."/>
            <person name="Spatafora J."/>
            <person name="Kasson M.T."/>
        </authorList>
    </citation>
    <scope>NUCLEOTIDE SEQUENCE</scope>
    <source>
        <strain evidence="1">NRRL A-21654</strain>
    </source>
</reference>
<dbReference type="EMBL" id="JABAYA010000381">
    <property type="protein sequence ID" value="KAF7720740.1"/>
    <property type="molecule type" value="Genomic_DNA"/>
</dbReference>
<proteinExistence type="predicted"/>
<evidence type="ECO:0000313" key="2">
    <source>
        <dbReference type="Proteomes" id="UP000605846"/>
    </source>
</evidence>
<sequence length="72" mass="7574">MICTDDVAEMSAIVGATCWNMLFAGSISQTSTEVNINKEELTFAVAELVPEAAIPVSSFLDKDGCIPVAPLP</sequence>
<name>A0A8H7BJS1_9FUNG</name>
<accession>A0A8H7BJS1</accession>
<dbReference type="AlphaFoldDB" id="A0A8H7BJS1"/>
<dbReference type="Proteomes" id="UP000605846">
    <property type="component" value="Unassembled WGS sequence"/>
</dbReference>
<protein>
    <submittedName>
        <fullName evidence="1">Uncharacterized protein</fullName>
    </submittedName>
</protein>
<organism evidence="1 2">
    <name type="scientific">Apophysomyces ossiformis</name>
    <dbReference type="NCBI Taxonomy" id="679940"/>
    <lineage>
        <taxon>Eukaryota</taxon>
        <taxon>Fungi</taxon>
        <taxon>Fungi incertae sedis</taxon>
        <taxon>Mucoromycota</taxon>
        <taxon>Mucoromycotina</taxon>
        <taxon>Mucoromycetes</taxon>
        <taxon>Mucorales</taxon>
        <taxon>Mucorineae</taxon>
        <taxon>Mucoraceae</taxon>
        <taxon>Apophysomyces</taxon>
    </lineage>
</organism>